<evidence type="ECO:0000313" key="1">
    <source>
        <dbReference type="EMBL" id="OXA87735.1"/>
    </source>
</evidence>
<protein>
    <submittedName>
        <fullName evidence="1">Uncharacterized protein</fullName>
    </submittedName>
</protein>
<sequence length="78" mass="9738">MIDWEEREVKEDEKFLKKNFIFFLPFRNKFSTFAPALRDKRNKKEIHVRRHIELTAVLTEMLKQKNKSNRIERFEKNR</sequence>
<name>A0A226H0M0_9FLAO</name>
<reference evidence="1 2" key="1">
    <citation type="submission" date="2016-11" db="EMBL/GenBank/DDBJ databases">
        <title>Whole genomes of Flavobacteriaceae.</title>
        <authorList>
            <person name="Stine C."/>
            <person name="Li C."/>
            <person name="Tadesse D."/>
        </authorList>
    </citation>
    <scope>NUCLEOTIDE SEQUENCE [LARGE SCALE GENOMIC DNA]</scope>
    <source>
        <strain evidence="1 2">DSM 18292</strain>
    </source>
</reference>
<accession>A0A226H0M0</accession>
<dbReference type="Proteomes" id="UP000198345">
    <property type="component" value="Unassembled WGS sequence"/>
</dbReference>
<gene>
    <name evidence="1" type="ORF">B0A66_15840</name>
</gene>
<keyword evidence="2" id="KW-1185">Reference proteome</keyword>
<comment type="caution">
    <text evidence="1">The sequence shown here is derived from an EMBL/GenBank/DDBJ whole genome shotgun (WGS) entry which is preliminary data.</text>
</comment>
<evidence type="ECO:0000313" key="2">
    <source>
        <dbReference type="Proteomes" id="UP000198345"/>
    </source>
</evidence>
<dbReference type="EMBL" id="MUGW01000033">
    <property type="protein sequence ID" value="OXA87735.1"/>
    <property type="molecule type" value="Genomic_DNA"/>
</dbReference>
<proteinExistence type="predicted"/>
<organism evidence="1 2">
    <name type="scientific">Flavobacterium hercynium</name>
    <dbReference type="NCBI Taxonomy" id="387094"/>
    <lineage>
        <taxon>Bacteria</taxon>
        <taxon>Pseudomonadati</taxon>
        <taxon>Bacteroidota</taxon>
        <taxon>Flavobacteriia</taxon>
        <taxon>Flavobacteriales</taxon>
        <taxon>Flavobacteriaceae</taxon>
        <taxon>Flavobacterium</taxon>
    </lineage>
</organism>
<dbReference type="AlphaFoldDB" id="A0A226H0M0"/>